<dbReference type="NCBIfam" id="TIGR03619">
    <property type="entry name" value="F420_Rv2161c"/>
    <property type="match status" value="1"/>
</dbReference>
<keyword evidence="1" id="KW-0285">Flavoprotein</keyword>
<dbReference type="InterPro" id="IPR050172">
    <property type="entry name" value="SsuD_RutA_monooxygenase"/>
</dbReference>
<dbReference type="Pfam" id="PF00296">
    <property type="entry name" value="Bac_luciferase"/>
    <property type="match status" value="1"/>
</dbReference>
<evidence type="ECO:0000259" key="5">
    <source>
        <dbReference type="Pfam" id="PF00296"/>
    </source>
</evidence>
<keyword evidence="3" id="KW-0560">Oxidoreductase</keyword>
<dbReference type="InterPro" id="IPR019921">
    <property type="entry name" value="Lucif-like_OxRdtase_Rv2161c"/>
</dbReference>
<dbReference type="Gene3D" id="3.20.20.30">
    <property type="entry name" value="Luciferase-like domain"/>
    <property type="match status" value="1"/>
</dbReference>
<dbReference type="SUPFAM" id="SSF51679">
    <property type="entry name" value="Bacterial luciferase-like"/>
    <property type="match status" value="1"/>
</dbReference>
<gene>
    <name evidence="6" type="ORF">METZ01_LOCUS152903</name>
</gene>
<evidence type="ECO:0000256" key="4">
    <source>
        <dbReference type="ARBA" id="ARBA00023033"/>
    </source>
</evidence>
<evidence type="ECO:0000256" key="3">
    <source>
        <dbReference type="ARBA" id="ARBA00023002"/>
    </source>
</evidence>
<proteinExistence type="predicted"/>
<keyword evidence="4" id="KW-0503">Monooxygenase</keyword>
<sequence length="316" mass="34699">MKFGFTVPVNGPGANPQGIAEIAGAAESFGYSYIAVNDHVVVPRDIHSLYPYTDDGMWPGRTGDYLEPLSLIGFLSGVTKKIDLLTSILVIPYRPPILAAKMISSLDVMSNGRLILGIGAGWMREEFEAVGAPDFGARGKVTDEYIEAFRTLWREENPSFHGTYVEFEKIIFQPKPVQENGPRIWVGGEGRAARRRVANLGDGWYPVGNNPQVPLDTIDRYVAGQREVSNLAVANGRADASIDFAYWAIWPWTGEAERATDGTRRLLTGLAQDLIDDVRRLEDAGVSHLSIMVLSGGVEGTVKNIKRFADEVMART</sequence>
<dbReference type="InterPro" id="IPR011251">
    <property type="entry name" value="Luciferase-like_dom"/>
</dbReference>
<name>A0A382AF92_9ZZZZ</name>
<dbReference type="PANTHER" id="PTHR42847:SF4">
    <property type="entry name" value="ALKANESULFONATE MONOOXYGENASE-RELATED"/>
    <property type="match status" value="1"/>
</dbReference>
<accession>A0A382AF92</accession>
<dbReference type="GO" id="GO:0008726">
    <property type="term" value="F:alkanesulfonate monooxygenase activity"/>
    <property type="evidence" value="ECO:0007669"/>
    <property type="project" value="TreeGrafter"/>
</dbReference>
<feature type="domain" description="Luciferase-like" evidence="5">
    <location>
        <begin position="9"/>
        <end position="270"/>
    </location>
</feature>
<evidence type="ECO:0000256" key="2">
    <source>
        <dbReference type="ARBA" id="ARBA00022643"/>
    </source>
</evidence>
<reference evidence="6" key="1">
    <citation type="submission" date="2018-05" db="EMBL/GenBank/DDBJ databases">
        <authorList>
            <person name="Lanie J.A."/>
            <person name="Ng W.-L."/>
            <person name="Kazmierczak K.M."/>
            <person name="Andrzejewski T.M."/>
            <person name="Davidsen T.M."/>
            <person name="Wayne K.J."/>
            <person name="Tettelin H."/>
            <person name="Glass J.I."/>
            <person name="Rusch D."/>
            <person name="Podicherti R."/>
            <person name="Tsui H.-C.T."/>
            <person name="Winkler M.E."/>
        </authorList>
    </citation>
    <scope>NUCLEOTIDE SEQUENCE</scope>
</reference>
<evidence type="ECO:0000256" key="1">
    <source>
        <dbReference type="ARBA" id="ARBA00022630"/>
    </source>
</evidence>
<keyword evidence="2" id="KW-0288">FMN</keyword>
<organism evidence="6">
    <name type="scientific">marine metagenome</name>
    <dbReference type="NCBI Taxonomy" id="408172"/>
    <lineage>
        <taxon>unclassified sequences</taxon>
        <taxon>metagenomes</taxon>
        <taxon>ecological metagenomes</taxon>
    </lineage>
</organism>
<dbReference type="InterPro" id="IPR036661">
    <property type="entry name" value="Luciferase-like_sf"/>
</dbReference>
<protein>
    <recommendedName>
        <fullName evidence="5">Luciferase-like domain-containing protein</fullName>
    </recommendedName>
</protein>
<dbReference type="AlphaFoldDB" id="A0A382AF92"/>
<dbReference type="GO" id="GO:0046306">
    <property type="term" value="P:alkanesulfonate catabolic process"/>
    <property type="evidence" value="ECO:0007669"/>
    <property type="project" value="TreeGrafter"/>
</dbReference>
<evidence type="ECO:0000313" key="6">
    <source>
        <dbReference type="EMBL" id="SVB00049.1"/>
    </source>
</evidence>
<dbReference type="PANTHER" id="PTHR42847">
    <property type="entry name" value="ALKANESULFONATE MONOOXYGENASE"/>
    <property type="match status" value="1"/>
</dbReference>
<dbReference type="EMBL" id="UINC01025098">
    <property type="protein sequence ID" value="SVB00049.1"/>
    <property type="molecule type" value="Genomic_DNA"/>
</dbReference>